<reference evidence="3" key="1">
    <citation type="journal article" date="2021" name="BMC Genomics">
        <title>Chromosome-level genome assembly and manually-curated proteome of model necrotroph Parastagonospora nodorum Sn15 reveals a genome-wide trove of candidate effector homologs, and redundancy of virulence-related functions within an accessory chromosome.</title>
        <authorList>
            <person name="Bertazzoni S."/>
            <person name="Jones D.A.B."/>
            <person name="Phan H.T."/>
            <person name="Tan K.-C."/>
            <person name="Hane J.K."/>
        </authorList>
    </citation>
    <scope>NUCLEOTIDE SEQUENCE [LARGE SCALE GENOMIC DNA]</scope>
    <source>
        <strain evidence="3">SN15 / ATCC MYA-4574 / FGSC 10173)</strain>
    </source>
</reference>
<evidence type="ECO:0000313" key="2">
    <source>
        <dbReference type="EMBL" id="QRC96986.1"/>
    </source>
</evidence>
<dbReference type="VEuPathDB" id="FungiDB:JI435_307990"/>
<feature type="region of interest" description="Disordered" evidence="1">
    <location>
        <begin position="117"/>
        <end position="179"/>
    </location>
</feature>
<feature type="compositionally biased region" description="Basic residues" evidence="1">
    <location>
        <begin position="135"/>
        <end position="148"/>
    </location>
</feature>
<dbReference type="OrthoDB" id="5392202at2759"/>
<evidence type="ECO:0000256" key="1">
    <source>
        <dbReference type="SAM" id="MobiDB-lite"/>
    </source>
</evidence>
<dbReference type="AlphaFoldDB" id="A0A7U2F1H5"/>
<dbReference type="PANTHER" id="PTHR28180">
    <property type="entry name" value="CONSERVED MITOCHONDRIAL PROTEIN-RELATED"/>
    <property type="match status" value="1"/>
</dbReference>
<protein>
    <submittedName>
        <fullName evidence="2">Uncharacterized protein</fullName>
    </submittedName>
</protein>
<proteinExistence type="predicted"/>
<evidence type="ECO:0000313" key="3">
    <source>
        <dbReference type="Proteomes" id="UP000663193"/>
    </source>
</evidence>
<keyword evidence="3" id="KW-1185">Reference proteome</keyword>
<sequence>MSKLSPALKQLINAAHSRPGPVPAPPRIQAVYQRIQEEATERKLGRPSWLGISTAATMTMNSPESMIALYNSTSASRPENESVQIAEFMREIGLKCIGFNGIPRTINMLNAFRASLPPPSPPPSTPPHPLPLPAKHPRHKHPRPRPLGRHLPPARNQAHRQTRRRSPGPARLHHQPRIRRLVHRPAGKAGRKGRQGHDELGCDHLFESAAGGGAQVLSHVFGLRKGWEDGTWKEEPEAGSEEAIRWLVSDEGCTWVLEKVDELVEALGGGAGSTFAPVKSKL</sequence>
<gene>
    <name evidence="2" type="ORF">JI435_307990</name>
</gene>
<accession>A0A7U2F1H5</accession>
<dbReference type="InterPro" id="IPR052999">
    <property type="entry name" value="PTS1_Protein"/>
</dbReference>
<organism evidence="2 3">
    <name type="scientific">Phaeosphaeria nodorum (strain SN15 / ATCC MYA-4574 / FGSC 10173)</name>
    <name type="common">Glume blotch fungus</name>
    <name type="synonym">Parastagonospora nodorum</name>
    <dbReference type="NCBI Taxonomy" id="321614"/>
    <lineage>
        <taxon>Eukaryota</taxon>
        <taxon>Fungi</taxon>
        <taxon>Dikarya</taxon>
        <taxon>Ascomycota</taxon>
        <taxon>Pezizomycotina</taxon>
        <taxon>Dothideomycetes</taxon>
        <taxon>Pleosporomycetidae</taxon>
        <taxon>Pleosporales</taxon>
        <taxon>Pleosporineae</taxon>
        <taxon>Phaeosphaeriaceae</taxon>
        <taxon>Parastagonospora</taxon>
    </lineage>
</organism>
<dbReference type="PANTHER" id="PTHR28180:SF2">
    <property type="entry name" value="PEROXISOMAL PROTEIN 2"/>
    <property type="match status" value="1"/>
</dbReference>
<feature type="compositionally biased region" description="Pro residues" evidence="1">
    <location>
        <begin position="117"/>
        <end position="134"/>
    </location>
</feature>
<dbReference type="EMBL" id="CP069029">
    <property type="protein sequence ID" value="QRC96986.1"/>
    <property type="molecule type" value="Genomic_DNA"/>
</dbReference>
<feature type="compositionally biased region" description="Basic residues" evidence="1">
    <location>
        <begin position="157"/>
        <end position="179"/>
    </location>
</feature>
<dbReference type="Proteomes" id="UP000663193">
    <property type="component" value="Chromosome 7"/>
</dbReference>
<name>A0A7U2F1H5_PHANO</name>